<proteinExistence type="predicted"/>
<sequence>MSLNWRSALMLDLSSTSNYKNPLMTVPNLRWNTLNVLNTPKN</sequence>
<evidence type="ECO:0000313" key="1">
    <source>
        <dbReference type="EMBL" id="MBX66764.1"/>
    </source>
</evidence>
<dbReference type="AlphaFoldDB" id="A0A2P2QIM8"/>
<accession>A0A2P2QIM8</accession>
<dbReference type="EMBL" id="GGEC01086280">
    <property type="protein sequence ID" value="MBX66764.1"/>
    <property type="molecule type" value="Transcribed_RNA"/>
</dbReference>
<name>A0A2P2QIM8_RHIMU</name>
<reference evidence="1" key="1">
    <citation type="submission" date="2018-02" db="EMBL/GenBank/DDBJ databases">
        <title>Rhizophora mucronata_Transcriptome.</title>
        <authorList>
            <person name="Meera S.P."/>
            <person name="Sreeshan A."/>
            <person name="Augustine A."/>
        </authorList>
    </citation>
    <scope>NUCLEOTIDE SEQUENCE</scope>
    <source>
        <tissue evidence="1">Leaf</tissue>
    </source>
</reference>
<protein>
    <submittedName>
        <fullName evidence="1">Uncharacterized protein</fullName>
    </submittedName>
</protein>
<organism evidence="1">
    <name type="scientific">Rhizophora mucronata</name>
    <name type="common">Asiatic mangrove</name>
    <dbReference type="NCBI Taxonomy" id="61149"/>
    <lineage>
        <taxon>Eukaryota</taxon>
        <taxon>Viridiplantae</taxon>
        <taxon>Streptophyta</taxon>
        <taxon>Embryophyta</taxon>
        <taxon>Tracheophyta</taxon>
        <taxon>Spermatophyta</taxon>
        <taxon>Magnoliopsida</taxon>
        <taxon>eudicotyledons</taxon>
        <taxon>Gunneridae</taxon>
        <taxon>Pentapetalae</taxon>
        <taxon>rosids</taxon>
        <taxon>fabids</taxon>
        <taxon>Malpighiales</taxon>
        <taxon>Rhizophoraceae</taxon>
        <taxon>Rhizophora</taxon>
    </lineage>
</organism>